<dbReference type="InterPro" id="IPR029028">
    <property type="entry name" value="Alpha/beta_knot_MTases"/>
</dbReference>
<evidence type="ECO:0000256" key="2">
    <source>
        <dbReference type="ARBA" id="ARBA00022603"/>
    </source>
</evidence>
<dbReference type="EMBL" id="DMND01000117">
    <property type="protein sequence ID" value="HAN27764.1"/>
    <property type="molecule type" value="Genomic_DNA"/>
</dbReference>
<dbReference type="AlphaFoldDB" id="A0A3C1KN48"/>
<evidence type="ECO:0000313" key="6">
    <source>
        <dbReference type="EMBL" id="HAN27764.1"/>
    </source>
</evidence>
<evidence type="ECO:0000313" key="7">
    <source>
        <dbReference type="Proteomes" id="UP000259273"/>
    </source>
</evidence>
<evidence type="ECO:0000256" key="1">
    <source>
        <dbReference type="ARBA" id="ARBA00007228"/>
    </source>
</evidence>
<organism evidence="6 7">
    <name type="scientific">Haliea salexigens</name>
    <dbReference type="NCBI Taxonomy" id="287487"/>
    <lineage>
        <taxon>Bacteria</taxon>
        <taxon>Pseudomonadati</taxon>
        <taxon>Pseudomonadota</taxon>
        <taxon>Gammaproteobacteria</taxon>
        <taxon>Cellvibrionales</taxon>
        <taxon>Halieaceae</taxon>
        <taxon>Haliea</taxon>
    </lineage>
</organism>
<dbReference type="SUPFAM" id="SSF75217">
    <property type="entry name" value="alpha/beta knot"/>
    <property type="match status" value="1"/>
</dbReference>
<evidence type="ECO:0000256" key="4">
    <source>
        <dbReference type="ARBA" id="ARBA00022691"/>
    </source>
</evidence>
<sequence length="70" mass="7543">MNLDNIRIVLVNTSHPGNIGGVARAMKNMGLSRLVLVEPRQYPDEQATWRAAGALDVLEAAVVCPTLDEA</sequence>
<dbReference type="GO" id="GO:0002128">
    <property type="term" value="P:tRNA nucleoside ribose methylation"/>
    <property type="evidence" value="ECO:0007669"/>
    <property type="project" value="TreeGrafter"/>
</dbReference>
<name>A0A3C1KN48_9GAMM</name>
<dbReference type="InterPro" id="IPR029026">
    <property type="entry name" value="tRNA_m1G_MTases_N"/>
</dbReference>
<dbReference type="InterPro" id="IPR001537">
    <property type="entry name" value="SpoU_MeTrfase"/>
</dbReference>
<accession>A0A3C1KN48</accession>
<dbReference type="GO" id="GO:0008173">
    <property type="term" value="F:RNA methyltransferase activity"/>
    <property type="evidence" value="ECO:0007669"/>
    <property type="project" value="InterPro"/>
</dbReference>
<dbReference type="GO" id="GO:0005829">
    <property type="term" value="C:cytosol"/>
    <property type="evidence" value="ECO:0007669"/>
    <property type="project" value="TreeGrafter"/>
</dbReference>
<dbReference type="PANTHER" id="PTHR42786:SF2">
    <property type="entry name" value="TRNA (CYTIDINE_URIDINE-2'-O-)-METHYLTRANSFERASE TRMJ"/>
    <property type="match status" value="1"/>
</dbReference>
<keyword evidence="4" id="KW-0949">S-adenosyl-L-methionine</keyword>
<comment type="similarity">
    <text evidence="1">Belongs to the class IV-like SAM-binding methyltransferase superfamily. RNA methyltransferase TrmH family.</text>
</comment>
<dbReference type="Pfam" id="PF00588">
    <property type="entry name" value="SpoU_methylase"/>
    <property type="match status" value="1"/>
</dbReference>
<proteinExistence type="inferred from homology"/>
<protein>
    <submittedName>
        <fullName evidence="6">tRNA (Cytosine(32)/uridine(32)-2'-O)-methyltransferase TrmJ</fullName>
    </submittedName>
</protein>
<feature type="domain" description="tRNA/rRNA methyltransferase SpoU type" evidence="5">
    <location>
        <begin position="6"/>
        <end position="69"/>
    </location>
</feature>
<comment type="caution">
    <text evidence="6">The sequence shown here is derived from an EMBL/GenBank/DDBJ whole genome shotgun (WGS) entry which is preliminary data.</text>
</comment>
<evidence type="ECO:0000259" key="5">
    <source>
        <dbReference type="Pfam" id="PF00588"/>
    </source>
</evidence>
<dbReference type="PANTHER" id="PTHR42786">
    <property type="entry name" value="TRNA/RRNA METHYLTRANSFERASE"/>
    <property type="match status" value="1"/>
</dbReference>
<gene>
    <name evidence="6" type="ORF">DCP75_08615</name>
</gene>
<dbReference type="Gene3D" id="3.40.1280.10">
    <property type="match status" value="1"/>
</dbReference>
<feature type="non-terminal residue" evidence="6">
    <location>
        <position position="70"/>
    </location>
</feature>
<dbReference type="InterPro" id="IPR004384">
    <property type="entry name" value="RNA_MeTrfase_TrmJ/LasT"/>
</dbReference>
<dbReference type="Proteomes" id="UP000259273">
    <property type="component" value="Unassembled WGS sequence"/>
</dbReference>
<dbReference type="GO" id="GO:0003723">
    <property type="term" value="F:RNA binding"/>
    <property type="evidence" value="ECO:0007669"/>
    <property type="project" value="InterPro"/>
</dbReference>
<keyword evidence="3 6" id="KW-0808">Transferase</keyword>
<reference evidence="6 7" key="1">
    <citation type="journal article" date="2018" name="Nat. Biotechnol.">
        <title>A standardized bacterial taxonomy based on genome phylogeny substantially revises the tree of life.</title>
        <authorList>
            <person name="Parks D.H."/>
            <person name="Chuvochina M."/>
            <person name="Waite D.W."/>
            <person name="Rinke C."/>
            <person name="Skarshewski A."/>
            <person name="Chaumeil P.A."/>
            <person name="Hugenholtz P."/>
        </authorList>
    </citation>
    <scope>NUCLEOTIDE SEQUENCE [LARGE SCALE GENOMIC DNA]</scope>
    <source>
        <strain evidence="6">UBA9158</strain>
    </source>
</reference>
<keyword evidence="2 6" id="KW-0489">Methyltransferase</keyword>
<evidence type="ECO:0000256" key="3">
    <source>
        <dbReference type="ARBA" id="ARBA00022679"/>
    </source>
</evidence>